<dbReference type="Proteomes" id="UP000747542">
    <property type="component" value="Unassembled WGS sequence"/>
</dbReference>
<comment type="subcellular location">
    <subcellularLocation>
        <location evidence="1">Nucleus</location>
    </subcellularLocation>
</comment>
<reference evidence="12" key="1">
    <citation type="journal article" date="2021" name="Sci. Adv.">
        <title>The American lobster genome reveals insights on longevity, neural, and immune adaptations.</title>
        <authorList>
            <person name="Polinski J.M."/>
            <person name="Zimin A.V."/>
            <person name="Clark K.F."/>
            <person name="Kohn A.B."/>
            <person name="Sadowski N."/>
            <person name="Timp W."/>
            <person name="Ptitsyn A."/>
            <person name="Khanna P."/>
            <person name="Romanova D.Y."/>
            <person name="Williams P."/>
            <person name="Greenwood S.J."/>
            <person name="Moroz L.L."/>
            <person name="Walt D.R."/>
            <person name="Bodnar A.G."/>
        </authorList>
    </citation>
    <scope>NUCLEOTIDE SEQUENCE</scope>
    <source>
        <strain evidence="12">GMGI-L3</strain>
    </source>
</reference>
<dbReference type="SUPFAM" id="SSF57667">
    <property type="entry name" value="beta-beta-alpha zinc fingers"/>
    <property type="match status" value="2"/>
</dbReference>
<protein>
    <submittedName>
        <fullName evidence="12">Zinc finger protein 143-like</fullName>
    </submittedName>
</protein>
<dbReference type="GO" id="GO:0008270">
    <property type="term" value="F:zinc ion binding"/>
    <property type="evidence" value="ECO:0007669"/>
    <property type="project" value="UniProtKB-KW"/>
</dbReference>
<keyword evidence="5" id="KW-0862">Zinc</keyword>
<sequence length="312" mass="34321">MECGKSFTTSNIRKVHMRVHTGEKPYECEYEGCGRKFASATNYRNHCRIHTGEKPYVCSVENCGKRFTEYSSLYKHHMVHNQQKRYYCSQCGRYYRQLSTLAGHKRTVHNILENDKEQVLWMTPDLHMNLLTEDQDGGDVNSQEGATVVSAPSTSANTRTVHISPGMVIKKEQEIVPGTLLNTQLTIEECIRMPGVEVSNLIAGNPSSDNLLPDDRGSALTNLELDGSGSGSIFVFTDPSQLAALQQLAVAGGAVGGSGDGSVGDTVEVIRLDDFTSVAESTITEGLTDSRRIRQSICESKGKIIVIKEEKN</sequence>
<dbReference type="FunFam" id="3.30.160.60:FF:000071">
    <property type="entry name" value="Putative zinc finger protein 143"/>
    <property type="match status" value="1"/>
</dbReference>
<evidence type="ECO:0000256" key="7">
    <source>
        <dbReference type="ARBA" id="ARBA00023125"/>
    </source>
</evidence>
<dbReference type="GO" id="GO:0005634">
    <property type="term" value="C:nucleus"/>
    <property type="evidence" value="ECO:0007669"/>
    <property type="project" value="UniProtKB-SubCell"/>
</dbReference>
<name>A0A8J5KGM0_HOMAM</name>
<dbReference type="InterPro" id="IPR013087">
    <property type="entry name" value="Znf_C2H2_type"/>
</dbReference>
<evidence type="ECO:0000256" key="10">
    <source>
        <dbReference type="PROSITE-ProRule" id="PRU00042"/>
    </source>
</evidence>
<dbReference type="SMART" id="SM00355">
    <property type="entry name" value="ZnF_C2H2"/>
    <property type="match status" value="4"/>
</dbReference>
<dbReference type="EMBL" id="JAHLQT010018664">
    <property type="protein sequence ID" value="KAG7168954.1"/>
    <property type="molecule type" value="Genomic_DNA"/>
</dbReference>
<evidence type="ECO:0000256" key="9">
    <source>
        <dbReference type="ARBA" id="ARBA00023242"/>
    </source>
</evidence>
<evidence type="ECO:0000313" key="13">
    <source>
        <dbReference type="Proteomes" id="UP000747542"/>
    </source>
</evidence>
<evidence type="ECO:0000256" key="6">
    <source>
        <dbReference type="ARBA" id="ARBA00023015"/>
    </source>
</evidence>
<dbReference type="FunFam" id="3.30.160.60:FF:000125">
    <property type="entry name" value="Putative zinc finger protein 143"/>
    <property type="match status" value="1"/>
</dbReference>
<dbReference type="GO" id="GO:0000978">
    <property type="term" value="F:RNA polymerase II cis-regulatory region sequence-specific DNA binding"/>
    <property type="evidence" value="ECO:0007669"/>
    <property type="project" value="TreeGrafter"/>
</dbReference>
<dbReference type="AlphaFoldDB" id="A0A8J5KGM0"/>
<organism evidence="12 13">
    <name type="scientific">Homarus americanus</name>
    <name type="common">American lobster</name>
    <dbReference type="NCBI Taxonomy" id="6706"/>
    <lineage>
        <taxon>Eukaryota</taxon>
        <taxon>Metazoa</taxon>
        <taxon>Ecdysozoa</taxon>
        <taxon>Arthropoda</taxon>
        <taxon>Crustacea</taxon>
        <taxon>Multicrustacea</taxon>
        <taxon>Malacostraca</taxon>
        <taxon>Eumalacostraca</taxon>
        <taxon>Eucarida</taxon>
        <taxon>Decapoda</taxon>
        <taxon>Pleocyemata</taxon>
        <taxon>Astacidea</taxon>
        <taxon>Nephropoidea</taxon>
        <taxon>Nephropidae</taxon>
        <taxon>Homarus</taxon>
    </lineage>
</organism>
<dbReference type="Gene3D" id="3.30.160.60">
    <property type="entry name" value="Classic Zinc Finger"/>
    <property type="match status" value="4"/>
</dbReference>
<keyword evidence="6" id="KW-0805">Transcription regulation</keyword>
<evidence type="ECO:0000256" key="4">
    <source>
        <dbReference type="ARBA" id="ARBA00022771"/>
    </source>
</evidence>
<dbReference type="FunFam" id="3.30.160.60:FF:000100">
    <property type="entry name" value="Zinc finger 45-like"/>
    <property type="match status" value="1"/>
</dbReference>
<proteinExistence type="predicted"/>
<evidence type="ECO:0000256" key="1">
    <source>
        <dbReference type="ARBA" id="ARBA00004123"/>
    </source>
</evidence>
<evidence type="ECO:0000256" key="8">
    <source>
        <dbReference type="ARBA" id="ARBA00023163"/>
    </source>
</evidence>
<evidence type="ECO:0000256" key="3">
    <source>
        <dbReference type="ARBA" id="ARBA00022737"/>
    </source>
</evidence>
<gene>
    <name evidence="12" type="primary">Znf143-L</name>
    <name evidence="12" type="ORF">Hamer_G011640</name>
</gene>
<keyword evidence="13" id="KW-1185">Reference proteome</keyword>
<dbReference type="PROSITE" id="PS00028">
    <property type="entry name" value="ZINC_FINGER_C2H2_1"/>
    <property type="match status" value="3"/>
</dbReference>
<evidence type="ECO:0000259" key="11">
    <source>
        <dbReference type="PROSITE" id="PS50157"/>
    </source>
</evidence>
<keyword evidence="2" id="KW-0479">Metal-binding</keyword>
<keyword evidence="8" id="KW-0804">Transcription</keyword>
<dbReference type="InterPro" id="IPR036236">
    <property type="entry name" value="Znf_C2H2_sf"/>
</dbReference>
<dbReference type="Pfam" id="PF00096">
    <property type="entry name" value="zf-C2H2"/>
    <property type="match status" value="3"/>
</dbReference>
<feature type="domain" description="C2H2-type" evidence="11">
    <location>
        <begin position="56"/>
        <end position="85"/>
    </location>
</feature>
<dbReference type="PROSITE" id="PS50157">
    <property type="entry name" value="ZINC_FINGER_C2H2_2"/>
    <property type="match status" value="4"/>
</dbReference>
<dbReference type="PANTHER" id="PTHR23235:SF142">
    <property type="entry name" value="ZINC FINGER PROTEIN 384"/>
    <property type="match status" value="1"/>
</dbReference>
<feature type="domain" description="C2H2-type" evidence="11">
    <location>
        <begin position="86"/>
        <end position="109"/>
    </location>
</feature>
<feature type="domain" description="C2H2-type" evidence="11">
    <location>
        <begin position="26"/>
        <end position="55"/>
    </location>
</feature>
<comment type="caution">
    <text evidence="12">The sequence shown here is derived from an EMBL/GenBank/DDBJ whole genome shotgun (WGS) entry which is preliminary data.</text>
</comment>
<keyword evidence="3" id="KW-0677">Repeat</keyword>
<dbReference type="GO" id="GO:0000981">
    <property type="term" value="F:DNA-binding transcription factor activity, RNA polymerase II-specific"/>
    <property type="evidence" value="ECO:0007669"/>
    <property type="project" value="TreeGrafter"/>
</dbReference>
<evidence type="ECO:0000313" key="12">
    <source>
        <dbReference type="EMBL" id="KAG7168954.1"/>
    </source>
</evidence>
<keyword evidence="7" id="KW-0238">DNA-binding</keyword>
<keyword evidence="4 10" id="KW-0863">Zinc-finger</keyword>
<evidence type="ECO:0000256" key="2">
    <source>
        <dbReference type="ARBA" id="ARBA00022723"/>
    </source>
</evidence>
<dbReference type="PANTHER" id="PTHR23235">
    <property type="entry name" value="KRUEPPEL-LIKE TRANSCRIPTION FACTOR"/>
    <property type="match status" value="1"/>
</dbReference>
<accession>A0A8J5KGM0</accession>
<feature type="domain" description="C2H2-type" evidence="11">
    <location>
        <begin position="1"/>
        <end position="25"/>
    </location>
</feature>
<evidence type="ECO:0000256" key="5">
    <source>
        <dbReference type="ARBA" id="ARBA00022833"/>
    </source>
</evidence>
<keyword evidence="9" id="KW-0539">Nucleus</keyword>